<reference evidence="2" key="1">
    <citation type="submission" date="2022-06" db="EMBL/GenBank/DDBJ databases">
        <title>Idiomarina rhizosphaerae M1R2S28.</title>
        <authorList>
            <person name="Sun J.-Q."/>
            <person name="Li L.-F."/>
        </authorList>
    </citation>
    <scope>NUCLEOTIDE SEQUENCE</scope>
    <source>
        <strain evidence="2">M1R2S28</strain>
    </source>
</reference>
<feature type="transmembrane region" description="Helical" evidence="1">
    <location>
        <begin position="21"/>
        <end position="41"/>
    </location>
</feature>
<dbReference type="Proteomes" id="UP001139474">
    <property type="component" value="Unassembled WGS sequence"/>
</dbReference>
<dbReference type="AlphaFoldDB" id="A0A9X2JQV5"/>
<dbReference type="EMBL" id="JAMZDE010000003">
    <property type="protein sequence ID" value="MCP1338727.1"/>
    <property type="molecule type" value="Genomic_DNA"/>
</dbReference>
<proteinExistence type="predicted"/>
<comment type="caution">
    <text evidence="2">The sequence shown here is derived from an EMBL/GenBank/DDBJ whole genome shotgun (WGS) entry which is preliminary data.</text>
</comment>
<keyword evidence="1" id="KW-0472">Membrane</keyword>
<gene>
    <name evidence="2" type="ORF">NJR55_03895</name>
</gene>
<keyword evidence="1" id="KW-0812">Transmembrane</keyword>
<evidence type="ECO:0000313" key="2">
    <source>
        <dbReference type="EMBL" id="MCP1338727.1"/>
    </source>
</evidence>
<evidence type="ECO:0000313" key="3">
    <source>
        <dbReference type="Proteomes" id="UP001139474"/>
    </source>
</evidence>
<sequence>MNNWWLRAQETFNSMPGRQRALLLLAGFLIITLPLMSYVIFPTLEQNKTLSADNHRIASQIEQSEQLEQDLQAQLAKDIDAPIRAEIKQLKQRLAQAKGDFSESQVLLPAQQRKQFLNGVLRHASELAMTSLEAKEPAVVFETGSIKLYQHAVQAEFTGHFFAISDFVDTLQSEYPNVQWARFDYQVGDYPTAKVTIVWYLLSTDKEFISA</sequence>
<evidence type="ECO:0000256" key="1">
    <source>
        <dbReference type="SAM" id="Phobius"/>
    </source>
</evidence>
<dbReference type="RefSeq" id="WP_253618014.1">
    <property type="nucleotide sequence ID" value="NZ_JAMZDE010000003.1"/>
</dbReference>
<protein>
    <submittedName>
        <fullName evidence="2">Type II secretory pathway component</fullName>
    </submittedName>
</protein>
<accession>A0A9X2JQV5</accession>
<name>A0A9X2JQV5_9GAMM</name>
<keyword evidence="1" id="KW-1133">Transmembrane helix</keyword>
<organism evidence="2 3">
    <name type="scientific">Idiomarina rhizosphaerae</name>
    <dbReference type="NCBI Taxonomy" id="2961572"/>
    <lineage>
        <taxon>Bacteria</taxon>
        <taxon>Pseudomonadati</taxon>
        <taxon>Pseudomonadota</taxon>
        <taxon>Gammaproteobacteria</taxon>
        <taxon>Alteromonadales</taxon>
        <taxon>Idiomarinaceae</taxon>
        <taxon>Idiomarina</taxon>
    </lineage>
</organism>
<keyword evidence="3" id="KW-1185">Reference proteome</keyword>